<evidence type="ECO:0000256" key="13">
    <source>
        <dbReference type="SAM" id="Phobius"/>
    </source>
</evidence>
<dbReference type="SMART" id="SM00155">
    <property type="entry name" value="PLDc"/>
    <property type="match status" value="2"/>
</dbReference>
<evidence type="ECO:0000256" key="1">
    <source>
        <dbReference type="ARBA" id="ARBA00004651"/>
    </source>
</evidence>
<feature type="domain" description="PLD phosphodiesterase" evidence="14">
    <location>
        <begin position="255"/>
        <end position="282"/>
    </location>
</feature>
<feature type="transmembrane region" description="Helical" evidence="13">
    <location>
        <begin position="24"/>
        <end position="44"/>
    </location>
</feature>
<dbReference type="Proteomes" id="UP000620366">
    <property type="component" value="Unassembled WGS sequence"/>
</dbReference>
<proteinExistence type="predicted"/>
<dbReference type="Gene3D" id="3.30.870.10">
    <property type="entry name" value="Endonuclease Chain A"/>
    <property type="match status" value="2"/>
</dbReference>
<keyword evidence="9 13" id="KW-0472">Membrane</keyword>
<dbReference type="InterPro" id="IPR025202">
    <property type="entry name" value="PLD-like_dom"/>
</dbReference>
<comment type="subcellular location">
    <subcellularLocation>
        <location evidence="1">Cell membrane</location>
        <topology evidence="1">Multi-pass membrane protein</topology>
    </subcellularLocation>
</comment>
<dbReference type="PANTHER" id="PTHR21248">
    <property type="entry name" value="CARDIOLIPIN SYNTHASE"/>
    <property type="match status" value="1"/>
</dbReference>
<dbReference type="RefSeq" id="WP_249299758.1">
    <property type="nucleotide sequence ID" value="NZ_JACRSP010000002.1"/>
</dbReference>
<name>A0A926DDT4_9FIRM</name>
<protein>
    <recommendedName>
        <fullName evidence="12">Cardiolipin synthase</fullName>
        <ecNumber evidence="12">2.7.8.-</ecNumber>
    </recommendedName>
</protein>
<dbReference type="InterPro" id="IPR022924">
    <property type="entry name" value="Cardiolipin_synthase"/>
</dbReference>
<keyword evidence="5 13" id="KW-0812">Transmembrane</keyword>
<keyword evidence="7 13" id="KW-1133">Transmembrane helix</keyword>
<sequence length="520" mass="58893">MVNCCYSSGGETVKRIWSYLTHRVVIVSLLIALQAAVLLIMTLVFQAYFVPFYFIMVALSLLVVLYIIGSRSDPAYKIAWIIPILALPVFGGLLYLIFGGRKLSRRGQRRMRPVARRFEAAVSPGCVLSELAVSDPSAAAQARYLLNAAHCPPYRNTECEYFPLGDDAYPKMLEAIESAERFIFLEYFIIEEGRMWNSILELLVKKAGEGVDVRLIYDDFGCIMTLPADYRQMLEKRGIHCRVFNPFRPILSSSFNNRDHRKILVVDGNTAFTGGINLADEYINARVKHGHWKDTALSVRGDAAWSFTVMFLSMWDYLTGEDEDYERFRPTLPPSAVAAGVVQPYCDTPLDYEPVSETAYLNLINRAERYVYINTPYLIVSSQMMTALCAAAKSGVDVRITTPHIPDKKLVFTLTRAHYEELLEAGVKIYEYTPGFLHAKSFVSDDRHAVVGTINLDYRSLNLHFECAALLYETPCIADIKRDYLSTLELCEPITLAQCRGVPFYTRLLRAVLRLFAPLM</sequence>
<dbReference type="PROSITE" id="PS50035">
    <property type="entry name" value="PLD"/>
    <property type="match status" value="2"/>
</dbReference>
<dbReference type="EMBL" id="JACRSP010000002">
    <property type="protein sequence ID" value="MBC8536002.1"/>
    <property type="molecule type" value="Genomic_DNA"/>
</dbReference>
<keyword evidence="6" id="KW-0677">Repeat</keyword>
<accession>A0A926DDT4</accession>
<evidence type="ECO:0000256" key="8">
    <source>
        <dbReference type="ARBA" id="ARBA00023098"/>
    </source>
</evidence>
<dbReference type="NCBIfam" id="TIGR04265">
    <property type="entry name" value="bac_cardiolipin"/>
    <property type="match status" value="1"/>
</dbReference>
<dbReference type="GO" id="GO:0005886">
    <property type="term" value="C:plasma membrane"/>
    <property type="evidence" value="ECO:0007669"/>
    <property type="project" value="UniProtKB-SubCell"/>
</dbReference>
<feature type="transmembrane region" description="Helical" evidence="13">
    <location>
        <begin position="50"/>
        <end position="68"/>
    </location>
</feature>
<keyword evidence="11" id="KW-1208">Phospholipid metabolism</keyword>
<dbReference type="CDD" id="cd09154">
    <property type="entry name" value="PLDc_SMU_988_like_1"/>
    <property type="match status" value="1"/>
</dbReference>
<comment type="caution">
    <text evidence="15">The sequence shown here is derived from an EMBL/GenBank/DDBJ whole genome shotgun (WGS) entry which is preliminary data.</text>
</comment>
<dbReference type="AlphaFoldDB" id="A0A926DDT4"/>
<evidence type="ECO:0000256" key="4">
    <source>
        <dbReference type="ARBA" id="ARBA00022679"/>
    </source>
</evidence>
<keyword evidence="16" id="KW-1185">Reference proteome</keyword>
<dbReference type="SUPFAM" id="SSF56024">
    <property type="entry name" value="Phospholipase D/nuclease"/>
    <property type="match status" value="2"/>
</dbReference>
<dbReference type="Pfam" id="PF13396">
    <property type="entry name" value="PLDc_N"/>
    <property type="match status" value="1"/>
</dbReference>
<evidence type="ECO:0000256" key="6">
    <source>
        <dbReference type="ARBA" id="ARBA00022737"/>
    </source>
</evidence>
<keyword evidence="2" id="KW-1003">Cell membrane</keyword>
<keyword evidence="3" id="KW-0444">Lipid biosynthesis</keyword>
<organism evidence="15 16">
    <name type="scientific">Feifania hominis</name>
    <dbReference type="NCBI Taxonomy" id="2763660"/>
    <lineage>
        <taxon>Bacteria</taxon>
        <taxon>Bacillati</taxon>
        <taxon>Bacillota</taxon>
        <taxon>Clostridia</taxon>
        <taxon>Eubacteriales</taxon>
        <taxon>Feifaniaceae</taxon>
        <taxon>Feifania</taxon>
    </lineage>
</organism>
<keyword evidence="10" id="KW-0594">Phospholipid biosynthesis</keyword>
<evidence type="ECO:0000313" key="16">
    <source>
        <dbReference type="Proteomes" id="UP000620366"/>
    </source>
</evidence>
<evidence type="ECO:0000256" key="10">
    <source>
        <dbReference type="ARBA" id="ARBA00023209"/>
    </source>
</evidence>
<reference evidence="15" key="1">
    <citation type="submission" date="2020-08" db="EMBL/GenBank/DDBJ databases">
        <title>Genome public.</title>
        <authorList>
            <person name="Liu C."/>
            <person name="Sun Q."/>
        </authorList>
    </citation>
    <scope>NUCLEOTIDE SEQUENCE</scope>
    <source>
        <strain evidence="15">BX7</strain>
    </source>
</reference>
<evidence type="ECO:0000256" key="9">
    <source>
        <dbReference type="ARBA" id="ARBA00023136"/>
    </source>
</evidence>
<feature type="transmembrane region" description="Helical" evidence="13">
    <location>
        <begin position="80"/>
        <end position="98"/>
    </location>
</feature>
<dbReference type="GO" id="GO:0008808">
    <property type="term" value="F:cardiolipin synthase activity"/>
    <property type="evidence" value="ECO:0007669"/>
    <property type="project" value="UniProtKB-UniRule"/>
</dbReference>
<evidence type="ECO:0000256" key="2">
    <source>
        <dbReference type="ARBA" id="ARBA00022475"/>
    </source>
</evidence>
<keyword evidence="4" id="KW-0808">Transferase</keyword>
<dbReference type="PANTHER" id="PTHR21248:SF22">
    <property type="entry name" value="PHOSPHOLIPASE D"/>
    <property type="match status" value="1"/>
</dbReference>
<keyword evidence="8" id="KW-0443">Lipid metabolism</keyword>
<dbReference type="GO" id="GO:0032049">
    <property type="term" value="P:cardiolipin biosynthetic process"/>
    <property type="evidence" value="ECO:0007669"/>
    <property type="project" value="UniProtKB-UniRule"/>
</dbReference>
<dbReference type="InterPro" id="IPR001736">
    <property type="entry name" value="PLipase_D/transphosphatidylase"/>
</dbReference>
<evidence type="ECO:0000313" key="15">
    <source>
        <dbReference type="EMBL" id="MBC8536002.1"/>
    </source>
</evidence>
<evidence type="ECO:0000256" key="5">
    <source>
        <dbReference type="ARBA" id="ARBA00022692"/>
    </source>
</evidence>
<evidence type="ECO:0000256" key="11">
    <source>
        <dbReference type="ARBA" id="ARBA00023264"/>
    </source>
</evidence>
<feature type="domain" description="PLD phosphodiesterase" evidence="14">
    <location>
        <begin position="433"/>
        <end position="460"/>
    </location>
</feature>
<dbReference type="EC" id="2.7.8.-" evidence="12"/>
<evidence type="ECO:0000259" key="14">
    <source>
        <dbReference type="PROSITE" id="PS50035"/>
    </source>
</evidence>
<gene>
    <name evidence="15" type="primary">cls</name>
    <name evidence="15" type="ORF">H8695_04770</name>
</gene>
<evidence type="ECO:0000256" key="12">
    <source>
        <dbReference type="NCBIfam" id="TIGR04265"/>
    </source>
</evidence>
<evidence type="ECO:0000256" key="3">
    <source>
        <dbReference type="ARBA" id="ARBA00022516"/>
    </source>
</evidence>
<dbReference type="Pfam" id="PF13091">
    <property type="entry name" value="PLDc_2"/>
    <property type="match status" value="2"/>
</dbReference>
<dbReference type="CDD" id="cd09160">
    <property type="entry name" value="PLDc_SMU_988_like_2"/>
    <property type="match status" value="1"/>
</dbReference>
<evidence type="ECO:0000256" key="7">
    <source>
        <dbReference type="ARBA" id="ARBA00022989"/>
    </source>
</evidence>
<dbReference type="InterPro" id="IPR027379">
    <property type="entry name" value="CLS_N"/>
</dbReference>